<feature type="region of interest" description="Disordered" evidence="1">
    <location>
        <begin position="790"/>
        <end position="836"/>
    </location>
</feature>
<feature type="compositionally biased region" description="Pro residues" evidence="1">
    <location>
        <begin position="816"/>
        <end position="830"/>
    </location>
</feature>
<reference evidence="3 4" key="1">
    <citation type="journal article" date="2021" name="Sci. Rep.">
        <title>Genome sequencing of the multicellular alga Astrephomene provides insights into convergent evolution of germ-soma differentiation.</title>
        <authorList>
            <person name="Yamashita S."/>
            <person name="Yamamoto K."/>
            <person name="Matsuzaki R."/>
            <person name="Suzuki S."/>
            <person name="Yamaguchi H."/>
            <person name="Hirooka S."/>
            <person name="Minakuchi Y."/>
            <person name="Miyagishima S."/>
            <person name="Kawachi M."/>
            <person name="Toyoda A."/>
            <person name="Nozaki H."/>
        </authorList>
    </citation>
    <scope>NUCLEOTIDE SEQUENCE [LARGE SCALE GENOMIC DNA]</scope>
    <source>
        <strain evidence="3 4">NIES-4017</strain>
    </source>
</reference>
<sequence>MESTQHTKSAGDFPSISHKPLALDSRPPPACSPRTRQPPHPRPHDHAQAMRILLADATMLIIQGMFFVNHLRRLLDSAHCAADPTHMAKPASSSASSLPLPTPLLHYPCSAPIASRLSFLTLRIATAYRAAFLLPPGELWVPLVSTVMAAQLLALLLLPRGLYLTAGRRVCMVLIGLLPKAASLGCFLAFPGAQPSSYFSTYLPLEGAITVWQQLVYNYPFWPGMLVLAAHCALSTAICILVQPRPFHPFHPLQQQPPPLFNAAWILTQTYVCALLATAVSLQQNPAALQSLRAALLHRRRRRHRGRPTGGSGSGDGSSAATVPSPAEPRSQANMQTEGSVVKRGVNGSNSNSSTGGGGGGIVGGDRADVSSRSGAGEGGGGGSQSSGHKHHQSGSSSSSSGSSTEALLLQCVWKLLRGSGSACTTGTGGGGGGSSGSGGIGDTWREEVSSEEVPVPVTRESGRGSPQGVDSGFPPSLASSLPPSEPPSAAGSGSQLAGAALARAAAATASAAASATAAAAAEDAVAAVMVRAVTGQLASAAAPRRQDGVSEDAVAVIAGGGGGRTAVAAVAATGRPVSCGGEGEVDEVATTAAAAAAVTAAAAAARQVEAPLSSSTTTAAIASCLPARRGPQGPRARVMPLPPAGAFSLKQPTGLNRLTIEEDQEFQAPAAVAVGVSAGVLVAGGAGLRLGSLSGASAGRSGRNRRYRSRAPLLRVHMKVPWAEPAQLPGSFLERLSVALEEGLGRDCMLAGAAVRAGCIELVFDLLPQQDAYDLGPGSHQSPAMHRLLRSWPLNPPPSPLPHPHPHTQLLPTAAPQPPPPHPPQPHPPSEAAAAAALAAAVAAGHAGWGEAGGECEGWLLDSQGALEAAVLSGRLPLGDADPAAWIDALHLQPPPGAQVLTQACGRVWVSRWDACLRQWLPERAGGMRPCQLPRITRVEPPCILVRSREGGAGAGSRQRRRDAAVPTPAPAPAAGAGAGAVGCVGAAAADGGSTGGDGGGGTPSCTYSAFASRSCQQRGSLQGPATSASPLSAAAGPAAASLRVTVSNAGSAPAFSARCRGRYLPVTMHPLTPSTTTSTTTTTILLNHTTAANSSSTGAIAGLHPHCQQPQRQDVEGAGSHTPLAPAPLSSPGASSSTHMPHQPGGADAAAAAAAGGAAGAAGADAAAGGIAGGYGGGGVSGGCAAAAASGAAVRLDVPVGLLPRNGLVVVECRVGPLLSNWRPVLVTEDPRLAAELGSVLGGVG</sequence>
<feature type="compositionally biased region" description="Gly residues" evidence="1">
    <location>
        <begin position="355"/>
        <end position="364"/>
    </location>
</feature>
<feature type="transmembrane region" description="Helical" evidence="2">
    <location>
        <begin position="263"/>
        <end position="282"/>
    </location>
</feature>
<feature type="region of interest" description="Disordered" evidence="1">
    <location>
        <begin position="949"/>
        <end position="974"/>
    </location>
</feature>
<comment type="caution">
    <text evidence="3">The sequence shown here is derived from an EMBL/GenBank/DDBJ whole genome shotgun (WGS) entry which is preliminary data.</text>
</comment>
<feature type="compositionally biased region" description="Low complexity" evidence="1">
    <location>
        <begin position="394"/>
        <end position="403"/>
    </location>
</feature>
<evidence type="ECO:0000256" key="1">
    <source>
        <dbReference type="SAM" id="MobiDB-lite"/>
    </source>
</evidence>
<feature type="non-terminal residue" evidence="3">
    <location>
        <position position="1247"/>
    </location>
</feature>
<feature type="compositionally biased region" description="Gly residues" evidence="1">
    <location>
        <begin position="427"/>
        <end position="442"/>
    </location>
</feature>
<dbReference type="PANTHER" id="PTHR45725">
    <property type="entry name" value="FORMIN HOMOLOGY 2 FAMILY MEMBER"/>
    <property type="match status" value="1"/>
</dbReference>
<organism evidence="3 4">
    <name type="scientific">Astrephomene gubernaculifera</name>
    <dbReference type="NCBI Taxonomy" id="47775"/>
    <lineage>
        <taxon>Eukaryota</taxon>
        <taxon>Viridiplantae</taxon>
        <taxon>Chlorophyta</taxon>
        <taxon>core chlorophytes</taxon>
        <taxon>Chlorophyceae</taxon>
        <taxon>CS clade</taxon>
        <taxon>Chlamydomonadales</taxon>
        <taxon>Astrephomenaceae</taxon>
        <taxon>Astrephomene</taxon>
    </lineage>
</organism>
<evidence type="ECO:0000256" key="2">
    <source>
        <dbReference type="SAM" id="Phobius"/>
    </source>
</evidence>
<dbReference type="Proteomes" id="UP001054857">
    <property type="component" value="Unassembled WGS sequence"/>
</dbReference>
<feature type="transmembrane region" description="Helical" evidence="2">
    <location>
        <begin position="221"/>
        <end position="242"/>
    </location>
</feature>
<accession>A0AAD3DZ50</accession>
<feature type="compositionally biased region" description="Low complexity" evidence="1">
    <location>
        <begin position="339"/>
        <end position="354"/>
    </location>
</feature>
<feature type="region of interest" description="Disordered" evidence="1">
    <location>
        <begin position="300"/>
        <end position="403"/>
    </location>
</feature>
<gene>
    <name evidence="3" type="ORF">Agub_g11534</name>
</gene>
<proteinExistence type="predicted"/>
<name>A0AAD3DZ50_9CHLO</name>
<keyword evidence="2" id="KW-1133">Transmembrane helix</keyword>
<feature type="compositionally biased region" description="Pro residues" evidence="1">
    <location>
        <begin position="795"/>
        <end position="804"/>
    </location>
</feature>
<feature type="region of interest" description="Disordered" evidence="1">
    <location>
        <begin position="1"/>
        <end position="45"/>
    </location>
</feature>
<evidence type="ECO:0000313" key="4">
    <source>
        <dbReference type="Proteomes" id="UP001054857"/>
    </source>
</evidence>
<feature type="compositionally biased region" description="Low complexity" evidence="1">
    <location>
        <begin position="1122"/>
        <end position="1150"/>
    </location>
</feature>
<keyword evidence="4" id="KW-1185">Reference proteome</keyword>
<protein>
    <submittedName>
        <fullName evidence="3">Uncharacterized protein</fullName>
    </submittedName>
</protein>
<dbReference type="EMBL" id="BMAR01000030">
    <property type="protein sequence ID" value="GFR49497.1"/>
    <property type="molecule type" value="Genomic_DNA"/>
</dbReference>
<feature type="compositionally biased region" description="Low complexity" evidence="1">
    <location>
        <begin position="472"/>
        <end position="494"/>
    </location>
</feature>
<feature type="compositionally biased region" description="Gly residues" evidence="1">
    <location>
        <begin position="376"/>
        <end position="385"/>
    </location>
</feature>
<feature type="region of interest" description="Disordered" evidence="1">
    <location>
        <begin position="1098"/>
        <end position="1150"/>
    </location>
</feature>
<dbReference type="AlphaFoldDB" id="A0AAD3DZ50"/>
<keyword evidence="2" id="KW-0812">Transmembrane</keyword>
<keyword evidence="2" id="KW-0472">Membrane</keyword>
<feature type="transmembrane region" description="Helical" evidence="2">
    <location>
        <begin position="139"/>
        <end position="158"/>
    </location>
</feature>
<feature type="compositionally biased region" description="Pro residues" evidence="1">
    <location>
        <begin position="26"/>
        <end position="36"/>
    </location>
</feature>
<dbReference type="InterPro" id="IPR051425">
    <property type="entry name" value="Formin_Homology"/>
</dbReference>
<feature type="transmembrane region" description="Helical" evidence="2">
    <location>
        <begin position="170"/>
        <end position="190"/>
    </location>
</feature>
<feature type="region of interest" description="Disordered" evidence="1">
    <location>
        <begin position="424"/>
        <end position="494"/>
    </location>
</feature>
<dbReference type="PANTHER" id="PTHR45725:SF18">
    <property type="entry name" value="ORC1-LIKE AAA ATPASE DOMAIN-CONTAINING PROTEIN"/>
    <property type="match status" value="1"/>
</dbReference>
<evidence type="ECO:0000313" key="3">
    <source>
        <dbReference type="EMBL" id="GFR49497.1"/>
    </source>
</evidence>